<dbReference type="AlphaFoldDB" id="A0A8J7PD28"/>
<proteinExistence type="inferred from homology"/>
<dbReference type="InterPro" id="IPR007372">
    <property type="entry name" value="Lipid/polyisoprenoid-bd_YceI"/>
</dbReference>
<dbReference type="Gene3D" id="2.40.128.110">
    <property type="entry name" value="Lipid/polyisoprenoid-binding, YceI-like"/>
    <property type="match status" value="1"/>
</dbReference>
<dbReference type="SUPFAM" id="SSF101874">
    <property type="entry name" value="YceI-like"/>
    <property type="match status" value="1"/>
</dbReference>
<dbReference type="Pfam" id="PF04264">
    <property type="entry name" value="YceI"/>
    <property type="match status" value="1"/>
</dbReference>
<evidence type="ECO:0000259" key="3">
    <source>
        <dbReference type="SMART" id="SM00867"/>
    </source>
</evidence>
<feature type="domain" description="Lipid/polyisoprenoid-binding YceI-like" evidence="3">
    <location>
        <begin position="31"/>
        <end position="200"/>
    </location>
</feature>
<name>A0A8J7PD28_9BACT</name>
<feature type="signal peptide" evidence="2">
    <location>
        <begin position="1"/>
        <end position="29"/>
    </location>
</feature>
<keyword evidence="2" id="KW-0732">Signal</keyword>
<evidence type="ECO:0000313" key="4">
    <source>
        <dbReference type="EMBL" id="MBN8662617.1"/>
    </source>
</evidence>
<dbReference type="Proteomes" id="UP000664277">
    <property type="component" value="Unassembled WGS sequence"/>
</dbReference>
<feature type="chain" id="PRO_5035232816" evidence="2">
    <location>
        <begin position="30"/>
        <end position="207"/>
    </location>
</feature>
<organism evidence="4 5">
    <name type="scientific">Candidatus Obscuribacter phosphatis</name>
    <dbReference type="NCBI Taxonomy" id="1906157"/>
    <lineage>
        <taxon>Bacteria</taxon>
        <taxon>Bacillati</taxon>
        <taxon>Candidatus Melainabacteria</taxon>
        <taxon>Candidatus Obscuribacterales</taxon>
        <taxon>Candidatus Obscuribacteraceae</taxon>
        <taxon>Candidatus Obscuribacter</taxon>
    </lineage>
</organism>
<comment type="similarity">
    <text evidence="1">Belongs to the UPF0312 family.</text>
</comment>
<protein>
    <submittedName>
        <fullName evidence="4">YceI family protein</fullName>
    </submittedName>
</protein>
<evidence type="ECO:0000256" key="1">
    <source>
        <dbReference type="ARBA" id="ARBA00008812"/>
    </source>
</evidence>
<sequence>MIKRQTIKPVLILSIFGGLCLTADSQALASSWQIDSQQSKATFSVKHMMISTVKGSFSKLEGTVDYDGKNLKEAKVQASIDVDSIDTNSKQRDDHLRSKDFFNSKKYPKIKFTSKKITEREQGFDIEGDLTIHGVTKPVTLNAGKLVTLGNDSQTPNKIAATATSQINRKDFGMTFNKQLDNGGAMVGDEVAIVLEIEMTSQDKSGK</sequence>
<evidence type="ECO:0000256" key="2">
    <source>
        <dbReference type="SAM" id="SignalP"/>
    </source>
</evidence>
<dbReference type="EMBL" id="JAFLCK010000045">
    <property type="protein sequence ID" value="MBN8662617.1"/>
    <property type="molecule type" value="Genomic_DNA"/>
</dbReference>
<dbReference type="PANTHER" id="PTHR34406">
    <property type="entry name" value="PROTEIN YCEI"/>
    <property type="match status" value="1"/>
</dbReference>
<comment type="caution">
    <text evidence="4">The sequence shown here is derived from an EMBL/GenBank/DDBJ whole genome shotgun (WGS) entry which is preliminary data.</text>
</comment>
<accession>A0A8J7PD28</accession>
<dbReference type="InterPro" id="IPR036761">
    <property type="entry name" value="TTHA0802/YceI-like_sf"/>
</dbReference>
<evidence type="ECO:0000313" key="5">
    <source>
        <dbReference type="Proteomes" id="UP000664277"/>
    </source>
</evidence>
<gene>
    <name evidence="4" type="ORF">J0M35_19770</name>
</gene>
<dbReference type="PANTHER" id="PTHR34406:SF1">
    <property type="entry name" value="PROTEIN YCEI"/>
    <property type="match status" value="1"/>
</dbReference>
<reference evidence="4" key="1">
    <citation type="submission" date="2021-02" db="EMBL/GenBank/DDBJ databases">
        <title>Genome-Resolved Metagenomics of a Microbial Community Performing Photosynthetic Biological Nutrient Removal.</title>
        <authorList>
            <person name="Mcdaniel E.A."/>
        </authorList>
    </citation>
    <scope>NUCLEOTIDE SEQUENCE</scope>
    <source>
        <strain evidence="4">UWPOB_OBS1</strain>
    </source>
</reference>
<dbReference type="SMART" id="SM00867">
    <property type="entry name" value="YceI"/>
    <property type="match status" value="1"/>
</dbReference>